<gene>
    <name evidence="9" type="primary">cdhr5b</name>
</gene>
<dbReference type="GO" id="GO:0044331">
    <property type="term" value="P:cell-cell adhesion mediated by cadherin"/>
    <property type="evidence" value="ECO:0007669"/>
    <property type="project" value="TreeGrafter"/>
</dbReference>
<dbReference type="GO" id="GO:0007156">
    <property type="term" value="P:homophilic cell adhesion via plasma membrane adhesion molecules"/>
    <property type="evidence" value="ECO:0007669"/>
    <property type="project" value="InterPro"/>
</dbReference>
<dbReference type="CDD" id="cd11304">
    <property type="entry name" value="Cadherin_repeat"/>
    <property type="match status" value="2"/>
</dbReference>
<evidence type="ECO:0000256" key="6">
    <source>
        <dbReference type="SAM" id="MobiDB-lite"/>
    </source>
</evidence>
<dbReference type="SMART" id="SM00112">
    <property type="entry name" value="CA"/>
    <property type="match status" value="1"/>
</dbReference>
<evidence type="ECO:0000313" key="10">
    <source>
        <dbReference type="Proteomes" id="UP000472263"/>
    </source>
</evidence>
<dbReference type="GO" id="GO:0016477">
    <property type="term" value="P:cell migration"/>
    <property type="evidence" value="ECO:0007669"/>
    <property type="project" value="TreeGrafter"/>
</dbReference>
<reference evidence="9" key="3">
    <citation type="submission" date="2025-09" db="UniProtKB">
        <authorList>
            <consortium name="Ensembl"/>
        </authorList>
    </citation>
    <scope>IDENTIFICATION</scope>
</reference>
<dbReference type="Proteomes" id="UP000472263">
    <property type="component" value="Chromosome 6"/>
</dbReference>
<keyword evidence="7" id="KW-1133">Transmembrane helix</keyword>
<organism evidence="9 10">
    <name type="scientific">Myripristis murdjan</name>
    <name type="common">pinecone soldierfish</name>
    <dbReference type="NCBI Taxonomy" id="586833"/>
    <lineage>
        <taxon>Eukaryota</taxon>
        <taxon>Metazoa</taxon>
        <taxon>Chordata</taxon>
        <taxon>Craniata</taxon>
        <taxon>Vertebrata</taxon>
        <taxon>Euteleostomi</taxon>
        <taxon>Actinopterygii</taxon>
        <taxon>Neopterygii</taxon>
        <taxon>Teleostei</taxon>
        <taxon>Neoteleostei</taxon>
        <taxon>Acanthomorphata</taxon>
        <taxon>Holocentriformes</taxon>
        <taxon>Holocentridae</taxon>
        <taxon>Myripristis</taxon>
    </lineage>
</organism>
<dbReference type="GeneTree" id="ENSGT00940000178524"/>
<dbReference type="InterPro" id="IPR039808">
    <property type="entry name" value="Cadherin"/>
</dbReference>
<dbReference type="PANTHER" id="PTHR24027">
    <property type="entry name" value="CADHERIN-23"/>
    <property type="match status" value="1"/>
</dbReference>
<protein>
    <recommendedName>
        <fullName evidence="8">Cadherin domain-containing protein</fullName>
    </recommendedName>
</protein>
<dbReference type="InterPro" id="IPR015919">
    <property type="entry name" value="Cadherin-like_sf"/>
</dbReference>
<dbReference type="GO" id="GO:0000902">
    <property type="term" value="P:cell morphogenesis"/>
    <property type="evidence" value="ECO:0007669"/>
    <property type="project" value="TreeGrafter"/>
</dbReference>
<proteinExistence type="predicted"/>
<dbReference type="AlphaFoldDB" id="A0A667ZX99"/>
<comment type="subcellular location">
    <subcellularLocation>
        <location evidence="1">Membrane</location>
    </subcellularLocation>
</comment>
<evidence type="ECO:0000256" key="1">
    <source>
        <dbReference type="ARBA" id="ARBA00004370"/>
    </source>
</evidence>
<accession>A0A667ZX99</accession>
<evidence type="ECO:0000313" key="9">
    <source>
        <dbReference type="Ensembl" id="ENSMMDP00005037516.1"/>
    </source>
</evidence>
<dbReference type="InterPro" id="IPR002126">
    <property type="entry name" value="Cadherin-like_dom"/>
</dbReference>
<dbReference type="GO" id="GO:0016342">
    <property type="term" value="C:catenin complex"/>
    <property type="evidence" value="ECO:0007669"/>
    <property type="project" value="TreeGrafter"/>
</dbReference>
<evidence type="ECO:0000256" key="7">
    <source>
        <dbReference type="SAM" id="Phobius"/>
    </source>
</evidence>
<dbReference type="Ensembl" id="ENSMMDT00005038311.1">
    <property type="protein sequence ID" value="ENSMMDP00005037516.1"/>
    <property type="gene ID" value="ENSMMDG00005017489.1"/>
</dbReference>
<keyword evidence="2" id="KW-0677">Repeat</keyword>
<keyword evidence="10" id="KW-1185">Reference proteome</keyword>
<dbReference type="SUPFAM" id="SSF49313">
    <property type="entry name" value="Cadherin-like"/>
    <property type="match status" value="2"/>
</dbReference>
<evidence type="ECO:0000256" key="2">
    <source>
        <dbReference type="ARBA" id="ARBA00022737"/>
    </source>
</evidence>
<reference evidence="9" key="1">
    <citation type="submission" date="2019-06" db="EMBL/GenBank/DDBJ databases">
        <authorList>
            <consortium name="Wellcome Sanger Institute Data Sharing"/>
        </authorList>
    </citation>
    <scope>NUCLEOTIDE SEQUENCE [LARGE SCALE GENOMIC DNA]</scope>
</reference>
<dbReference type="GO" id="GO:0005912">
    <property type="term" value="C:adherens junction"/>
    <property type="evidence" value="ECO:0007669"/>
    <property type="project" value="TreeGrafter"/>
</dbReference>
<dbReference type="GO" id="GO:0007043">
    <property type="term" value="P:cell-cell junction assembly"/>
    <property type="evidence" value="ECO:0007669"/>
    <property type="project" value="TreeGrafter"/>
</dbReference>
<feature type="transmembrane region" description="Helical" evidence="7">
    <location>
        <begin position="220"/>
        <end position="244"/>
    </location>
</feature>
<reference evidence="9" key="2">
    <citation type="submission" date="2025-08" db="UniProtKB">
        <authorList>
            <consortium name="Ensembl"/>
        </authorList>
    </citation>
    <scope>IDENTIFICATION</scope>
</reference>
<dbReference type="PANTHER" id="PTHR24027:SF414">
    <property type="entry name" value="CADHERIN-RELATED FAMILY MEMBER 5 ISOFORM X1"/>
    <property type="match status" value="1"/>
</dbReference>
<dbReference type="GO" id="GO:0034332">
    <property type="term" value="P:adherens junction organization"/>
    <property type="evidence" value="ECO:0007669"/>
    <property type="project" value="TreeGrafter"/>
</dbReference>
<dbReference type="PROSITE" id="PS50268">
    <property type="entry name" value="CADHERIN_2"/>
    <property type="match status" value="1"/>
</dbReference>
<dbReference type="GO" id="GO:0016339">
    <property type="term" value="P:calcium-dependent cell-cell adhesion via plasma membrane cell adhesion molecules"/>
    <property type="evidence" value="ECO:0007669"/>
    <property type="project" value="TreeGrafter"/>
</dbReference>
<dbReference type="GO" id="GO:0045296">
    <property type="term" value="F:cadherin binding"/>
    <property type="evidence" value="ECO:0007669"/>
    <property type="project" value="TreeGrafter"/>
</dbReference>
<feature type="region of interest" description="Disordered" evidence="6">
    <location>
        <begin position="281"/>
        <end position="301"/>
    </location>
</feature>
<sequence>MICQGAGYSGSVVLTEQEVGVLPLTPGPLYAIDGDFGINEEITYRFLSGNDAGLFQIGAESGNITMVRAADVPGPINLTVLAAQKLNSFQYATTKVTIRVLLRSRNPPRFERTSYGAVVTGVGTMALDSDNTTQPLRIQATDADFAGGVNPDVTYNIKGSSGFSLIGGYLFMTEDRPLGSVTFQVAAVDTVSGEMATAELSVEVTSGGVPGVMGGYGPEAMAALGASLAVLLAVCLLVIGLLLCRMKKSKADWRKMTEANVFRSSLAQGPGGQFTNEAFQSDEDAVSSHSAASQEVDLKPGGGQQGIEAVSVLGKEAGIKSTAAPYIVPHAVLPGDSSSRGSNNDEDEVEVKPILTKERRAEDGYKSVWFKEDIDPNAKQEVVIIPDNREGEGEGEEGSS</sequence>
<evidence type="ECO:0000259" key="8">
    <source>
        <dbReference type="PROSITE" id="PS50268"/>
    </source>
</evidence>
<evidence type="ECO:0000256" key="3">
    <source>
        <dbReference type="ARBA" id="ARBA00022837"/>
    </source>
</evidence>
<evidence type="ECO:0000256" key="4">
    <source>
        <dbReference type="ARBA" id="ARBA00023136"/>
    </source>
</evidence>
<feature type="domain" description="Cadherin" evidence="8">
    <location>
        <begin position="29"/>
        <end position="110"/>
    </location>
</feature>
<keyword evidence="4 7" id="KW-0472">Membrane</keyword>
<dbReference type="GO" id="GO:0005509">
    <property type="term" value="F:calcium ion binding"/>
    <property type="evidence" value="ECO:0007669"/>
    <property type="project" value="UniProtKB-UniRule"/>
</dbReference>
<dbReference type="GO" id="GO:0008013">
    <property type="term" value="F:beta-catenin binding"/>
    <property type="evidence" value="ECO:0007669"/>
    <property type="project" value="TreeGrafter"/>
</dbReference>
<keyword evidence="7" id="KW-0812">Transmembrane</keyword>
<keyword evidence="3 5" id="KW-0106">Calcium</keyword>
<dbReference type="Gene3D" id="2.60.40.60">
    <property type="entry name" value="Cadherins"/>
    <property type="match status" value="2"/>
</dbReference>
<feature type="region of interest" description="Disordered" evidence="6">
    <location>
        <begin position="332"/>
        <end position="355"/>
    </location>
</feature>
<feature type="region of interest" description="Disordered" evidence="6">
    <location>
        <begin position="377"/>
        <end position="400"/>
    </location>
</feature>
<name>A0A667ZX99_9TELE</name>
<evidence type="ECO:0000256" key="5">
    <source>
        <dbReference type="PROSITE-ProRule" id="PRU00043"/>
    </source>
</evidence>